<evidence type="ECO:0000259" key="1">
    <source>
        <dbReference type="Pfam" id="PF05368"/>
    </source>
</evidence>
<dbReference type="PANTHER" id="PTHR47129:SF1">
    <property type="entry name" value="NMRA-LIKE DOMAIN-CONTAINING PROTEIN"/>
    <property type="match status" value="1"/>
</dbReference>
<dbReference type="RefSeq" id="WP_103932632.1">
    <property type="nucleotide sequence ID" value="NZ_FNVA01000002.1"/>
</dbReference>
<reference evidence="2 3" key="1">
    <citation type="submission" date="2016-10" db="EMBL/GenBank/DDBJ databases">
        <authorList>
            <person name="de Groot N.N."/>
        </authorList>
    </citation>
    <scope>NUCLEOTIDE SEQUENCE [LARGE SCALE GENOMIC DNA]</scope>
    <source>
        <strain evidence="2 3">DSM 22489</strain>
    </source>
</reference>
<organism evidence="2 3">
    <name type="scientific">Bryocella elongata</name>
    <dbReference type="NCBI Taxonomy" id="863522"/>
    <lineage>
        <taxon>Bacteria</taxon>
        <taxon>Pseudomonadati</taxon>
        <taxon>Acidobacteriota</taxon>
        <taxon>Terriglobia</taxon>
        <taxon>Terriglobales</taxon>
        <taxon>Acidobacteriaceae</taxon>
        <taxon>Bryocella</taxon>
    </lineage>
</organism>
<dbReference type="SUPFAM" id="SSF51735">
    <property type="entry name" value="NAD(P)-binding Rossmann-fold domains"/>
    <property type="match status" value="1"/>
</dbReference>
<dbReference type="InterPro" id="IPR008030">
    <property type="entry name" value="NmrA-like"/>
</dbReference>
<dbReference type="Proteomes" id="UP000236728">
    <property type="component" value="Unassembled WGS sequence"/>
</dbReference>
<sequence length="288" mass="29973">MIAITGATGELGTLVIEALLKKVPADQIVAAVRTPAKAAALAAKGIHVREADYNRPETLTSAFAGVDKVLLISSSEVGRRIAQHAAVIDTAKAAGVTFLAYTSLLHADTSPLALATEHLATEKYLVASGLPYSLLRNGWYFENQTAAIAPALQQGAFIGASGEGRFAAATRADYAEAAAVVLTTQDPEAHANTTYELGGDVPYTRAELAAEVSKQTGKTIGYHNLPEAEYEKILATFLPPPVAHIIADAEAHAANGALDDNSHDLSKLIGRPTTTLADAVATALKPLA</sequence>
<name>A0A1H5WTP1_9BACT</name>
<dbReference type="Pfam" id="PF05368">
    <property type="entry name" value="NmrA"/>
    <property type="match status" value="1"/>
</dbReference>
<dbReference type="OrthoDB" id="152510at2"/>
<dbReference type="AlphaFoldDB" id="A0A1H5WTP1"/>
<dbReference type="PANTHER" id="PTHR47129">
    <property type="entry name" value="QUINONE OXIDOREDUCTASE 2"/>
    <property type="match status" value="1"/>
</dbReference>
<evidence type="ECO:0000313" key="2">
    <source>
        <dbReference type="EMBL" id="SEG02939.1"/>
    </source>
</evidence>
<keyword evidence="3" id="KW-1185">Reference proteome</keyword>
<dbReference type="Gene3D" id="3.90.25.10">
    <property type="entry name" value="UDP-galactose 4-epimerase, domain 1"/>
    <property type="match status" value="1"/>
</dbReference>
<dbReference type="Gene3D" id="3.40.50.720">
    <property type="entry name" value="NAD(P)-binding Rossmann-like Domain"/>
    <property type="match status" value="1"/>
</dbReference>
<feature type="domain" description="NmrA-like" evidence="1">
    <location>
        <begin position="2"/>
        <end position="254"/>
    </location>
</feature>
<dbReference type="CDD" id="cd05269">
    <property type="entry name" value="TMR_SDR_a"/>
    <property type="match status" value="1"/>
</dbReference>
<evidence type="ECO:0000313" key="3">
    <source>
        <dbReference type="Proteomes" id="UP000236728"/>
    </source>
</evidence>
<accession>A0A1H5WTP1</accession>
<protein>
    <submittedName>
        <fullName evidence="2">NAD(P)H dehydrogenase (Quinone)</fullName>
    </submittedName>
</protein>
<dbReference type="InterPro" id="IPR052718">
    <property type="entry name" value="NmrA-type_oxidoreductase"/>
</dbReference>
<proteinExistence type="predicted"/>
<dbReference type="EMBL" id="FNVA01000002">
    <property type="protein sequence ID" value="SEG02939.1"/>
    <property type="molecule type" value="Genomic_DNA"/>
</dbReference>
<gene>
    <name evidence="2" type="ORF">SAMN05421819_1742</name>
</gene>
<dbReference type="InterPro" id="IPR036291">
    <property type="entry name" value="NAD(P)-bd_dom_sf"/>
</dbReference>